<keyword evidence="6 10" id="KW-0472">Membrane</keyword>
<evidence type="ECO:0000256" key="6">
    <source>
        <dbReference type="ARBA" id="ARBA00023136"/>
    </source>
</evidence>
<proteinExistence type="inferred from homology"/>
<comment type="subcellular location">
    <subcellularLocation>
        <location evidence="1">Membrane</location>
        <topology evidence="1">Multi-pass membrane protein</topology>
    </subcellularLocation>
</comment>
<dbReference type="AlphaFoldDB" id="A0A7R9AE15"/>
<feature type="domain" description="G-protein coupled receptors family 1 profile" evidence="11">
    <location>
        <begin position="44"/>
        <end position="181"/>
    </location>
</feature>
<dbReference type="InterPro" id="IPR017452">
    <property type="entry name" value="GPCR_Rhodpsn_7TM"/>
</dbReference>
<dbReference type="PROSITE" id="PS00237">
    <property type="entry name" value="G_PROTEIN_RECEP_F1_1"/>
    <property type="match status" value="1"/>
</dbReference>
<keyword evidence="8 9" id="KW-0807">Transducer</keyword>
<evidence type="ECO:0000313" key="13">
    <source>
        <dbReference type="Proteomes" id="UP000677054"/>
    </source>
</evidence>
<evidence type="ECO:0000256" key="4">
    <source>
        <dbReference type="ARBA" id="ARBA00022989"/>
    </source>
</evidence>
<evidence type="ECO:0000256" key="1">
    <source>
        <dbReference type="ARBA" id="ARBA00004141"/>
    </source>
</evidence>
<dbReference type="PRINTS" id="PR00237">
    <property type="entry name" value="GPCRRHODOPSN"/>
</dbReference>
<dbReference type="Proteomes" id="UP000677054">
    <property type="component" value="Unassembled WGS sequence"/>
</dbReference>
<feature type="transmembrane region" description="Helical" evidence="10">
    <location>
        <begin position="64"/>
        <end position="84"/>
    </location>
</feature>
<reference evidence="12" key="1">
    <citation type="submission" date="2020-11" db="EMBL/GenBank/DDBJ databases">
        <authorList>
            <person name="Tran Van P."/>
        </authorList>
    </citation>
    <scope>NUCLEOTIDE SEQUENCE</scope>
</reference>
<gene>
    <name evidence="12" type="ORF">DSTB1V02_LOCUS12099</name>
</gene>
<evidence type="ECO:0000256" key="7">
    <source>
        <dbReference type="ARBA" id="ARBA00023170"/>
    </source>
</evidence>
<dbReference type="PANTHER" id="PTHR45695:SF9">
    <property type="entry name" value="LEUCOKININ RECEPTOR"/>
    <property type="match status" value="1"/>
</dbReference>
<comment type="similarity">
    <text evidence="2 9">Belongs to the G-protein coupled receptor 1 family.</text>
</comment>
<keyword evidence="13" id="KW-1185">Reference proteome</keyword>
<keyword evidence="4 10" id="KW-1133">Transmembrane helix</keyword>
<organism evidence="12">
    <name type="scientific">Darwinula stevensoni</name>
    <dbReference type="NCBI Taxonomy" id="69355"/>
    <lineage>
        <taxon>Eukaryota</taxon>
        <taxon>Metazoa</taxon>
        <taxon>Ecdysozoa</taxon>
        <taxon>Arthropoda</taxon>
        <taxon>Crustacea</taxon>
        <taxon>Oligostraca</taxon>
        <taxon>Ostracoda</taxon>
        <taxon>Podocopa</taxon>
        <taxon>Podocopida</taxon>
        <taxon>Darwinulocopina</taxon>
        <taxon>Darwinuloidea</taxon>
        <taxon>Darwinulidae</taxon>
        <taxon>Darwinula</taxon>
    </lineage>
</organism>
<dbReference type="Pfam" id="PF00001">
    <property type="entry name" value="7tm_1"/>
    <property type="match status" value="1"/>
</dbReference>
<dbReference type="Gene3D" id="1.20.1070.10">
    <property type="entry name" value="Rhodopsin 7-helix transmembrane proteins"/>
    <property type="match status" value="1"/>
</dbReference>
<dbReference type="GO" id="GO:0004930">
    <property type="term" value="F:G protein-coupled receptor activity"/>
    <property type="evidence" value="ECO:0007669"/>
    <property type="project" value="UniProtKB-KW"/>
</dbReference>
<evidence type="ECO:0000256" key="2">
    <source>
        <dbReference type="ARBA" id="ARBA00010663"/>
    </source>
</evidence>
<protein>
    <recommendedName>
        <fullName evidence="11">G-protein coupled receptors family 1 profile domain-containing protein</fullName>
    </recommendedName>
</protein>
<evidence type="ECO:0000256" key="9">
    <source>
        <dbReference type="RuleBase" id="RU000688"/>
    </source>
</evidence>
<dbReference type="PROSITE" id="PS50262">
    <property type="entry name" value="G_PROTEIN_RECEP_F1_2"/>
    <property type="match status" value="1"/>
</dbReference>
<evidence type="ECO:0000256" key="5">
    <source>
        <dbReference type="ARBA" id="ARBA00023040"/>
    </source>
</evidence>
<feature type="transmembrane region" description="Helical" evidence="10">
    <location>
        <begin position="104"/>
        <end position="123"/>
    </location>
</feature>
<dbReference type="SUPFAM" id="SSF81321">
    <property type="entry name" value="Family A G protein-coupled receptor-like"/>
    <property type="match status" value="1"/>
</dbReference>
<feature type="transmembrane region" description="Helical" evidence="10">
    <location>
        <begin position="144"/>
        <end position="162"/>
    </location>
</feature>
<dbReference type="InterPro" id="IPR000276">
    <property type="entry name" value="GPCR_Rhodpsn"/>
</dbReference>
<name>A0A7R9AE15_9CRUS</name>
<evidence type="ECO:0000256" key="8">
    <source>
        <dbReference type="ARBA" id="ARBA00023224"/>
    </source>
</evidence>
<accession>A0A7R9AE15</accession>
<dbReference type="EMBL" id="CAJPEV010004329">
    <property type="protein sequence ID" value="CAG0901601.1"/>
    <property type="molecule type" value="Genomic_DNA"/>
</dbReference>
<keyword evidence="7 9" id="KW-0675">Receptor</keyword>
<dbReference type="PRINTS" id="PR01102">
    <property type="entry name" value="5HT6RECEPTR"/>
</dbReference>
<evidence type="ECO:0000256" key="3">
    <source>
        <dbReference type="ARBA" id="ARBA00022692"/>
    </source>
</evidence>
<dbReference type="OrthoDB" id="6379735at2759"/>
<dbReference type="PANTHER" id="PTHR45695">
    <property type="entry name" value="LEUCOKININ RECEPTOR-RELATED"/>
    <property type="match status" value="1"/>
</dbReference>
<evidence type="ECO:0000259" key="11">
    <source>
        <dbReference type="PROSITE" id="PS50262"/>
    </source>
</evidence>
<dbReference type="EMBL" id="LR903846">
    <property type="protein sequence ID" value="CAD7252341.1"/>
    <property type="molecule type" value="Genomic_DNA"/>
</dbReference>
<evidence type="ECO:0000313" key="12">
    <source>
        <dbReference type="EMBL" id="CAD7252341.1"/>
    </source>
</evidence>
<keyword evidence="5 9" id="KW-0297">G-protein coupled receptor</keyword>
<evidence type="ECO:0000256" key="10">
    <source>
        <dbReference type="SAM" id="Phobius"/>
    </source>
</evidence>
<sequence>MDRADEANSTANGSELVTLYQVEPEEIVILSLFYGFISLTGTLGNGLVIWIVCTSTRLQNTTNYFIANLALADLILAVLAVPFQFQAALLQRWNLPSFLCPFCPFFNCLSVNVSVGTLMAIAVDRYLAIVNPLSHRPTASGVKLWILVIWSTGVALALPHTLAHRVVYVPDYVQGGNKPFCDVVGMDRKVLDPSCIGDERGTRVAHEAIDRVTIFPRAADRLREKKDEIRHDLP</sequence>
<dbReference type="GO" id="GO:0005886">
    <property type="term" value="C:plasma membrane"/>
    <property type="evidence" value="ECO:0007669"/>
    <property type="project" value="TreeGrafter"/>
</dbReference>
<keyword evidence="3 9" id="KW-0812">Transmembrane</keyword>
<feature type="transmembrane region" description="Helical" evidence="10">
    <location>
        <begin position="27"/>
        <end position="52"/>
    </location>
</feature>